<gene>
    <name evidence="2" type="ORF">IL334_005348</name>
</gene>
<keyword evidence="3" id="KW-1185">Reference proteome</keyword>
<proteinExistence type="predicted"/>
<evidence type="ECO:0008006" key="4">
    <source>
        <dbReference type="Google" id="ProtNLM"/>
    </source>
</evidence>
<reference evidence="2 3" key="1">
    <citation type="submission" date="2024-01" db="EMBL/GenBank/DDBJ databases">
        <title>Comparative genomics of Cryptococcus and Kwoniella reveals pathogenesis evolution and contrasting modes of karyotype evolution via chromosome fusion or intercentromeric recombination.</title>
        <authorList>
            <person name="Coelho M.A."/>
            <person name="David-Palma M."/>
            <person name="Shea T."/>
            <person name="Bowers K."/>
            <person name="McGinley-Smith S."/>
            <person name="Mohammad A.W."/>
            <person name="Gnirke A."/>
            <person name="Yurkov A.M."/>
            <person name="Nowrousian M."/>
            <person name="Sun S."/>
            <person name="Cuomo C.A."/>
            <person name="Heitman J."/>
        </authorList>
    </citation>
    <scope>NUCLEOTIDE SEQUENCE [LARGE SCALE GENOMIC DNA]</scope>
    <source>
        <strain evidence="2">CBS 11374</strain>
    </source>
</reference>
<dbReference type="GeneID" id="87957479"/>
<name>A0ABZ1D469_9TREE</name>
<feature type="signal peptide" evidence="1">
    <location>
        <begin position="1"/>
        <end position="23"/>
    </location>
</feature>
<accession>A0ABZ1D469</accession>
<evidence type="ECO:0000313" key="2">
    <source>
        <dbReference type="EMBL" id="WRT68372.1"/>
    </source>
</evidence>
<protein>
    <recommendedName>
        <fullName evidence="4">Calpain catalytic domain-containing protein</fullName>
    </recommendedName>
</protein>
<dbReference type="EMBL" id="CP141887">
    <property type="protein sequence ID" value="WRT68372.1"/>
    <property type="molecule type" value="Genomic_DNA"/>
</dbReference>
<feature type="chain" id="PRO_5047117349" description="Calpain catalytic domain-containing protein" evidence="1">
    <location>
        <begin position="24"/>
        <end position="273"/>
    </location>
</feature>
<evidence type="ECO:0000256" key="1">
    <source>
        <dbReference type="SAM" id="SignalP"/>
    </source>
</evidence>
<sequence length="273" mass="30004">MRRLSPMFLGVSSLLLFTPLIWGASLPSRDLYSPSSSTIRRGSDLHGPICAKEGPSVNDIRWKEGDWSASWLYSVAGALVNARPDDLRKSWEDEDLGNVPANQDATEASIALFNKDGERIKTKTLLSDIGKTYKAANIKHDTSATSNWWLAASEMAAVKMGGFEGLEGDKITSAGSPLDAFKMLTNKSAKIDDIHPEQVELVWDLLTDSKVTPIVIKLSQGAWWTVISAMPNGGEKPWQNSTVEIYDPSAGKTESIYLPAYLHDIKQVAHWTI</sequence>
<dbReference type="Proteomes" id="UP001329825">
    <property type="component" value="Chromosome 7"/>
</dbReference>
<keyword evidence="1" id="KW-0732">Signal</keyword>
<dbReference type="RefSeq" id="XP_062793112.1">
    <property type="nucleotide sequence ID" value="XM_062937061.1"/>
</dbReference>
<evidence type="ECO:0000313" key="3">
    <source>
        <dbReference type="Proteomes" id="UP001329825"/>
    </source>
</evidence>
<organism evidence="2 3">
    <name type="scientific">Kwoniella shivajii</name>
    <dbReference type="NCBI Taxonomy" id="564305"/>
    <lineage>
        <taxon>Eukaryota</taxon>
        <taxon>Fungi</taxon>
        <taxon>Dikarya</taxon>
        <taxon>Basidiomycota</taxon>
        <taxon>Agaricomycotina</taxon>
        <taxon>Tremellomycetes</taxon>
        <taxon>Tremellales</taxon>
        <taxon>Cryptococcaceae</taxon>
        <taxon>Kwoniella</taxon>
    </lineage>
</organism>